<evidence type="ECO:0000313" key="1">
    <source>
        <dbReference type="EMBL" id="KAG0416607.1"/>
    </source>
</evidence>
<accession>A0AC60PAV5</accession>
<comment type="caution">
    <text evidence="1">The sequence shown here is derived from an EMBL/GenBank/DDBJ whole genome shotgun (WGS) entry which is preliminary data.</text>
</comment>
<dbReference type="Proteomes" id="UP000805193">
    <property type="component" value="Unassembled WGS sequence"/>
</dbReference>
<protein>
    <submittedName>
        <fullName evidence="1">Uncharacterized protein</fullName>
    </submittedName>
</protein>
<name>A0AC60PAV5_IXOPE</name>
<gene>
    <name evidence="1" type="ORF">HPB47_006267</name>
</gene>
<dbReference type="EMBL" id="JABSTQ010010936">
    <property type="protein sequence ID" value="KAG0416607.1"/>
    <property type="molecule type" value="Genomic_DNA"/>
</dbReference>
<proteinExistence type="predicted"/>
<keyword evidence="2" id="KW-1185">Reference proteome</keyword>
<organism evidence="1 2">
    <name type="scientific">Ixodes persulcatus</name>
    <name type="common">Taiga tick</name>
    <dbReference type="NCBI Taxonomy" id="34615"/>
    <lineage>
        <taxon>Eukaryota</taxon>
        <taxon>Metazoa</taxon>
        <taxon>Ecdysozoa</taxon>
        <taxon>Arthropoda</taxon>
        <taxon>Chelicerata</taxon>
        <taxon>Arachnida</taxon>
        <taxon>Acari</taxon>
        <taxon>Parasitiformes</taxon>
        <taxon>Ixodida</taxon>
        <taxon>Ixodoidea</taxon>
        <taxon>Ixodidae</taxon>
        <taxon>Ixodinae</taxon>
        <taxon>Ixodes</taxon>
    </lineage>
</organism>
<evidence type="ECO:0000313" key="2">
    <source>
        <dbReference type="Proteomes" id="UP000805193"/>
    </source>
</evidence>
<reference evidence="1 2" key="1">
    <citation type="journal article" date="2020" name="Cell">
        <title>Large-Scale Comparative Analyses of Tick Genomes Elucidate Their Genetic Diversity and Vector Capacities.</title>
        <authorList>
            <consortium name="Tick Genome and Microbiome Consortium (TIGMIC)"/>
            <person name="Jia N."/>
            <person name="Wang J."/>
            <person name="Shi W."/>
            <person name="Du L."/>
            <person name="Sun Y."/>
            <person name="Zhan W."/>
            <person name="Jiang J.F."/>
            <person name="Wang Q."/>
            <person name="Zhang B."/>
            <person name="Ji P."/>
            <person name="Bell-Sakyi L."/>
            <person name="Cui X.M."/>
            <person name="Yuan T.T."/>
            <person name="Jiang B.G."/>
            <person name="Yang W.F."/>
            <person name="Lam T.T."/>
            <person name="Chang Q.C."/>
            <person name="Ding S.J."/>
            <person name="Wang X.J."/>
            <person name="Zhu J.G."/>
            <person name="Ruan X.D."/>
            <person name="Zhao L."/>
            <person name="Wei J.T."/>
            <person name="Ye R.Z."/>
            <person name="Que T.C."/>
            <person name="Du C.H."/>
            <person name="Zhou Y.H."/>
            <person name="Cheng J.X."/>
            <person name="Dai P.F."/>
            <person name="Guo W.B."/>
            <person name="Han X.H."/>
            <person name="Huang E.J."/>
            <person name="Li L.F."/>
            <person name="Wei W."/>
            <person name="Gao Y.C."/>
            <person name="Liu J.Z."/>
            <person name="Shao H.Z."/>
            <person name="Wang X."/>
            <person name="Wang C.C."/>
            <person name="Yang T.C."/>
            <person name="Huo Q.B."/>
            <person name="Li W."/>
            <person name="Chen H.Y."/>
            <person name="Chen S.E."/>
            <person name="Zhou L.G."/>
            <person name="Ni X.B."/>
            <person name="Tian J.H."/>
            <person name="Sheng Y."/>
            <person name="Liu T."/>
            <person name="Pan Y.S."/>
            <person name="Xia L.Y."/>
            <person name="Li J."/>
            <person name="Zhao F."/>
            <person name="Cao W.C."/>
        </authorList>
    </citation>
    <scope>NUCLEOTIDE SEQUENCE [LARGE SCALE GENOMIC DNA]</scope>
    <source>
        <strain evidence="1">Iper-2018</strain>
    </source>
</reference>
<sequence>MLARVTRMTHVVWSPKCEHVLFGLNETALGTEALSHVRPEFGEEIDAPTEKAAAHCARAHNRQEPRPQRRRRSPVSIAHRLVAHKRHPTKPPSIPFDKT</sequence>